<dbReference type="RefSeq" id="XP_066072369.1">
    <property type="nucleotide sequence ID" value="XM_066216272.1"/>
</dbReference>
<dbReference type="GO" id="GO:0005739">
    <property type="term" value="C:mitochondrion"/>
    <property type="evidence" value="ECO:0007669"/>
    <property type="project" value="TreeGrafter"/>
</dbReference>
<feature type="domain" description="PPM-type phosphatase" evidence="3">
    <location>
        <begin position="193"/>
        <end position="613"/>
    </location>
</feature>
<keyword evidence="2" id="KW-1133">Transmembrane helix</keyword>
<dbReference type="InterPro" id="IPR036457">
    <property type="entry name" value="PPM-type-like_dom_sf"/>
</dbReference>
<evidence type="ECO:0000313" key="4">
    <source>
        <dbReference type="EMBL" id="WWC85606.1"/>
    </source>
</evidence>
<sequence length="634" mass="71348">MLSKFKNLKYAQLRGFKDGAKWRQSKPSINFSKPNIDIRSQITSRLKSTSQNYKYLGLGLGMVVAGGVAYYSLSKGKFKDTTLFSGAPAKIRTIPADAVELTYILDSANDPWTKNFKHLILSEEEVETKLHAAESKIAVNRINNPVKGWDASCLPSVDLGEDRFTADVVSKEDLKNLGKNDDKFFWLDWWNVRTKLHPKKEGNEILQGDGTDDLLMFSVLDGHGGPGASNLLKKTLHGCLAWNAARFLFDGLRPGQNWESDNMQPKLEKGIKFIDQWMPDFNGKDNPQTFAEMIALTFLAVDADLIQTTHQAIFNPLLHPKNNNSNLPPHSPTLLNLENIYEVGSCAITAIIDVSADKLYVANIGDTRAVAGWWNPHKEEWRCDILTEDSTGENPTEVARVISEHPEDEKESAMHNKGFGDTPRVLGGLQPTRAFGDNSYKIDHEEYKEIERALLQREPGKKWIWSEECPNKTPPYITAKPEVIVRDIHPNSGEQLRFVVLATDGLWDRLSSEDAPHLLAGHHTHHKYEDIPKTEVMANCPHAPSLPQGIHPYPKEDLSVEGKWVFEDENSATHLIRNAYGGDDRELRRQFLSMKSPGARSIRDDTTAMVIWFHDVIGETARHEEDARADTIST</sequence>
<dbReference type="GO" id="GO:0004741">
    <property type="term" value="F:[pyruvate dehydrogenase (acetyl-transferring)]-phosphatase activity"/>
    <property type="evidence" value="ECO:0007669"/>
    <property type="project" value="TreeGrafter"/>
</dbReference>
<protein>
    <recommendedName>
        <fullName evidence="3">PPM-type phosphatase domain-containing protein</fullName>
    </recommendedName>
</protein>
<dbReference type="EMBL" id="CP144098">
    <property type="protein sequence ID" value="WWC85606.1"/>
    <property type="molecule type" value="Genomic_DNA"/>
</dbReference>
<keyword evidence="2" id="KW-0812">Transmembrane</keyword>
<name>A0AAX4JJL7_9TREE</name>
<proteinExistence type="predicted"/>
<evidence type="ECO:0000259" key="3">
    <source>
        <dbReference type="PROSITE" id="PS51746"/>
    </source>
</evidence>
<feature type="region of interest" description="Disordered" evidence="1">
    <location>
        <begin position="406"/>
        <end position="427"/>
    </location>
</feature>
<feature type="transmembrane region" description="Helical" evidence="2">
    <location>
        <begin position="55"/>
        <end position="73"/>
    </location>
</feature>
<gene>
    <name evidence="4" type="ORF">L201_000470</name>
</gene>
<evidence type="ECO:0000256" key="2">
    <source>
        <dbReference type="SAM" id="Phobius"/>
    </source>
</evidence>
<reference evidence="4 5" key="1">
    <citation type="submission" date="2024-01" db="EMBL/GenBank/DDBJ databases">
        <title>Comparative genomics of Cryptococcus and Kwoniella reveals pathogenesis evolution and contrasting modes of karyotype evolution via chromosome fusion or intercentromeric recombination.</title>
        <authorList>
            <person name="Coelho M.A."/>
            <person name="David-Palma M."/>
            <person name="Shea T."/>
            <person name="Bowers K."/>
            <person name="McGinley-Smith S."/>
            <person name="Mohammad A.W."/>
            <person name="Gnirke A."/>
            <person name="Yurkov A.M."/>
            <person name="Nowrousian M."/>
            <person name="Sun S."/>
            <person name="Cuomo C.A."/>
            <person name="Heitman J."/>
        </authorList>
    </citation>
    <scope>NUCLEOTIDE SEQUENCE [LARGE SCALE GENOMIC DNA]</scope>
    <source>
        <strain evidence="4 5">CBS 6074</strain>
    </source>
</reference>
<dbReference type="PANTHER" id="PTHR13832:SF792">
    <property type="entry name" value="GM14286P"/>
    <property type="match status" value="1"/>
</dbReference>
<dbReference type="SMART" id="SM00332">
    <property type="entry name" value="PP2Cc"/>
    <property type="match status" value="1"/>
</dbReference>
<dbReference type="InterPro" id="IPR015655">
    <property type="entry name" value="PP2C"/>
</dbReference>
<evidence type="ECO:0000313" key="5">
    <source>
        <dbReference type="Proteomes" id="UP001355207"/>
    </source>
</evidence>
<dbReference type="Proteomes" id="UP001355207">
    <property type="component" value="Chromosome 1"/>
</dbReference>
<dbReference type="SUPFAM" id="SSF81606">
    <property type="entry name" value="PP2C-like"/>
    <property type="match status" value="1"/>
</dbReference>
<accession>A0AAX4JJL7</accession>
<dbReference type="InterPro" id="IPR001932">
    <property type="entry name" value="PPM-type_phosphatase-like_dom"/>
</dbReference>
<evidence type="ECO:0000256" key="1">
    <source>
        <dbReference type="SAM" id="MobiDB-lite"/>
    </source>
</evidence>
<dbReference type="AlphaFoldDB" id="A0AAX4JJL7"/>
<organism evidence="4 5">
    <name type="scientific">Kwoniella dendrophila CBS 6074</name>
    <dbReference type="NCBI Taxonomy" id="1295534"/>
    <lineage>
        <taxon>Eukaryota</taxon>
        <taxon>Fungi</taxon>
        <taxon>Dikarya</taxon>
        <taxon>Basidiomycota</taxon>
        <taxon>Agaricomycotina</taxon>
        <taxon>Tremellomycetes</taxon>
        <taxon>Tremellales</taxon>
        <taxon>Cryptococcaceae</taxon>
        <taxon>Kwoniella</taxon>
    </lineage>
</organism>
<dbReference type="PROSITE" id="PS51746">
    <property type="entry name" value="PPM_2"/>
    <property type="match status" value="1"/>
</dbReference>
<keyword evidence="2" id="KW-0472">Membrane</keyword>
<dbReference type="CDD" id="cd00143">
    <property type="entry name" value="PP2Cc"/>
    <property type="match status" value="1"/>
</dbReference>
<dbReference type="Gene3D" id="3.60.40.10">
    <property type="entry name" value="PPM-type phosphatase domain"/>
    <property type="match status" value="1"/>
</dbReference>
<keyword evidence="5" id="KW-1185">Reference proteome</keyword>
<dbReference type="Pfam" id="PF00481">
    <property type="entry name" value="PP2C"/>
    <property type="match status" value="1"/>
</dbReference>
<dbReference type="PANTHER" id="PTHR13832">
    <property type="entry name" value="PROTEIN PHOSPHATASE 2C"/>
    <property type="match status" value="1"/>
</dbReference>
<dbReference type="GeneID" id="91091142"/>